<accession>A0A7K1SEX5</accession>
<gene>
    <name evidence="1" type="ORF">GO755_19710</name>
</gene>
<proteinExistence type="predicted"/>
<dbReference type="AlphaFoldDB" id="A0A7K1SEX5"/>
<name>A0A7K1SEX5_9BACT</name>
<reference evidence="1 2" key="1">
    <citation type="submission" date="2019-12" db="EMBL/GenBank/DDBJ databases">
        <title>Spirosoma sp. HMF4905 genome sequencing and assembly.</title>
        <authorList>
            <person name="Kang H."/>
            <person name="Cha I."/>
            <person name="Kim H."/>
            <person name="Joh K."/>
        </authorList>
    </citation>
    <scope>NUCLEOTIDE SEQUENCE [LARGE SCALE GENOMIC DNA]</scope>
    <source>
        <strain evidence="1 2">HMF4905</strain>
    </source>
</reference>
<dbReference type="RefSeq" id="WP_157587015.1">
    <property type="nucleotide sequence ID" value="NZ_WPIN01000007.1"/>
</dbReference>
<keyword evidence="2" id="KW-1185">Reference proteome</keyword>
<dbReference type="EMBL" id="WPIN01000007">
    <property type="protein sequence ID" value="MVM32283.1"/>
    <property type="molecule type" value="Genomic_DNA"/>
</dbReference>
<evidence type="ECO:0000313" key="1">
    <source>
        <dbReference type="EMBL" id="MVM32283.1"/>
    </source>
</evidence>
<dbReference type="Proteomes" id="UP000436006">
    <property type="component" value="Unassembled WGS sequence"/>
</dbReference>
<evidence type="ECO:0000313" key="2">
    <source>
        <dbReference type="Proteomes" id="UP000436006"/>
    </source>
</evidence>
<protein>
    <submittedName>
        <fullName evidence="1">Uncharacterized protein</fullName>
    </submittedName>
</protein>
<organism evidence="1 2">
    <name type="scientific">Spirosoma arboris</name>
    <dbReference type="NCBI Taxonomy" id="2682092"/>
    <lineage>
        <taxon>Bacteria</taxon>
        <taxon>Pseudomonadati</taxon>
        <taxon>Bacteroidota</taxon>
        <taxon>Cytophagia</taxon>
        <taxon>Cytophagales</taxon>
        <taxon>Cytophagaceae</taxon>
        <taxon>Spirosoma</taxon>
    </lineage>
</organism>
<comment type="caution">
    <text evidence="1">The sequence shown here is derived from an EMBL/GenBank/DDBJ whole genome shotgun (WGS) entry which is preliminary data.</text>
</comment>
<sequence>MRYLIFLVLFSTICCQSIKPEEKSATILGKDFTFCAGCGGWIIAVDSVRYRADLLAPFDKENTPVWIRFEQDQHDGTRKNGRWINIISIRNR</sequence>